<keyword evidence="1" id="KW-0472">Membrane</keyword>
<keyword evidence="1" id="KW-0812">Transmembrane</keyword>
<dbReference type="PANTHER" id="PTHR23028">
    <property type="entry name" value="ACETYLTRANSFERASE"/>
    <property type="match status" value="1"/>
</dbReference>
<dbReference type="PANTHER" id="PTHR23028:SF53">
    <property type="entry name" value="ACYL_TRANSF_3 DOMAIN-CONTAINING PROTEIN"/>
    <property type="match status" value="1"/>
</dbReference>
<dbReference type="AlphaFoldDB" id="A0A1D7USL1"/>
<dbReference type="Pfam" id="PF01757">
    <property type="entry name" value="Acyl_transf_3"/>
    <property type="match status" value="1"/>
</dbReference>
<feature type="domain" description="Acyltransferase 3" evidence="2">
    <location>
        <begin position="21"/>
        <end position="370"/>
    </location>
</feature>
<evidence type="ECO:0000259" key="2">
    <source>
        <dbReference type="Pfam" id="PF01757"/>
    </source>
</evidence>
<dbReference type="Proteomes" id="UP000094197">
    <property type="component" value="Chromosome 1"/>
</dbReference>
<dbReference type="InterPro" id="IPR050879">
    <property type="entry name" value="Acyltransferase_3"/>
</dbReference>
<evidence type="ECO:0000313" key="3">
    <source>
        <dbReference type="EMBL" id="AOP32619.1"/>
    </source>
</evidence>
<name>A0A1D7USL1_9LEPT</name>
<gene>
    <name evidence="3" type="ORF">A0128_01250</name>
</gene>
<dbReference type="GO" id="GO:0009103">
    <property type="term" value="P:lipopolysaccharide biosynthetic process"/>
    <property type="evidence" value="ECO:0007669"/>
    <property type="project" value="TreeGrafter"/>
</dbReference>
<keyword evidence="3" id="KW-0012">Acyltransferase</keyword>
<feature type="transmembrane region" description="Helical" evidence="1">
    <location>
        <begin position="259"/>
        <end position="277"/>
    </location>
</feature>
<reference evidence="3 4" key="1">
    <citation type="submission" date="2016-04" db="EMBL/GenBank/DDBJ databases">
        <title>Complete genome seqeunce of Leptospira alstonii serovar Room22.</title>
        <authorList>
            <person name="Nally J.E."/>
            <person name="Bayles D.O."/>
            <person name="Hurley D."/>
            <person name="Fanning S."/>
            <person name="McMahon B.J."/>
            <person name="Arent Z."/>
        </authorList>
    </citation>
    <scope>NUCLEOTIDE SEQUENCE [LARGE SCALE GENOMIC DNA]</scope>
    <source>
        <strain evidence="3 4">GWTS #1</strain>
    </source>
</reference>
<protein>
    <submittedName>
        <fullName evidence="3">Acyltransferase</fullName>
    </submittedName>
</protein>
<keyword evidence="4" id="KW-1185">Reference proteome</keyword>
<feature type="transmembrane region" description="Helical" evidence="1">
    <location>
        <begin position="197"/>
        <end position="216"/>
    </location>
</feature>
<dbReference type="InterPro" id="IPR002656">
    <property type="entry name" value="Acyl_transf_3_dom"/>
</dbReference>
<evidence type="ECO:0000313" key="4">
    <source>
        <dbReference type="Proteomes" id="UP000094197"/>
    </source>
</evidence>
<feature type="transmembrane region" description="Helical" evidence="1">
    <location>
        <begin position="350"/>
        <end position="376"/>
    </location>
</feature>
<feature type="transmembrane region" description="Helical" evidence="1">
    <location>
        <begin position="25"/>
        <end position="43"/>
    </location>
</feature>
<dbReference type="GO" id="GO:0016020">
    <property type="term" value="C:membrane"/>
    <property type="evidence" value="ECO:0007669"/>
    <property type="project" value="TreeGrafter"/>
</dbReference>
<sequence length="394" mass="45853">MLLKLSQYIFSPFFKNEKEIQSLNGIRAVAILLVIIYHVWLPFSVTDIPKIFQNIISNFNSGVDLFFVLSGFLIYSGILKYQNQPDLFNKKRFFIARTLRIFPAYYFCLLVLFLYYKGQFHRISQISNPSEFQSMELNSISLTLQNSYSDFFYISNYTAHRLSLVGWSLSIEEQFYLILPFISTLVLLKIKPRRRILLLAIFYLIPLFFRIFYLLIQADISVLIYSHTRMDSLIAGMILAEIQVSFLRSGRGNSKLRENLILGLGILFLLIGHGFPLEHWFRKTFGFNFFNIGYAFLIFLLIQNKGMFSSILGSSFWRPIARLSYTMYLWNILIAGIAVSKVISGFQTPSIGVFLLAAFVAILYCFLFSWILYLLIERPFLILKEKILTESKPS</sequence>
<dbReference type="KEGG" id="laj:A0128_01250"/>
<dbReference type="GO" id="GO:0016747">
    <property type="term" value="F:acyltransferase activity, transferring groups other than amino-acyl groups"/>
    <property type="evidence" value="ECO:0007669"/>
    <property type="project" value="InterPro"/>
</dbReference>
<dbReference type="EMBL" id="CP015217">
    <property type="protein sequence ID" value="AOP32619.1"/>
    <property type="molecule type" value="Genomic_DNA"/>
</dbReference>
<organism evidence="3 4">
    <name type="scientific">Leptospira tipperaryensis</name>
    <dbReference type="NCBI Taxonomy" id="2564040"/>
    <lineage>
        <taxon>Bacteria</taxon>
        <taxon>Pseudomonadati</taxon>
        <taxon>Spirochaetota</taxon>
        <taxon>Spirochaetia</taxon>
        <taxon>Leptospirales</taxon>
        <taxon>Leptospiraceae</taxon>
        <taxon>Leptospira</taxon>
    </lineage>
</organism>
<keyword evidence="3" id="KW-0808">Transferase</keyword>
<dbReference type="RefSeq" id="WP_069605869.1">
    <property type="nucleotide sequence ID" value="NZ_CP015217.1"/>
</dbReference>
<feature type="transmembrane region" description="Helical" evidence="1">
    <location>
        <begin position="55"/>
        <end position="78"/>
    </location>
</feature>
<proteinExistence type="predicted"/>
<feature type="transmembrane region" description="Helical" evidence="1">
    <location>
        <begin position="99"/>
        <end position="116"/>
    </location>
</feature>
<feature type="transmembrane region" description="Helical" evidence="1">
    <location>
        <begin position="323"/>
        <end position="344"/>
    </location>
</feature>
<dbReference type="OrthoDB" id="9767863at2"/>
<feature type="transmembrane region" description="Helical" evidence="1">
    <location>
        <begin position="228"/>
        <end position="247"/>
    </location>
</feature>
<accession>A0A1D7USL1</accession>
<evidence type="ECO:0000256" key="1">
    <source>
        <dbReference type="SAM" id="Phobius"/>
    </source>
</evidence>
<keyword evidence="1" id="KW-1133">Transmembrane helix</keyword>